<keyword evidence="4" id="KW-1185">Reference proteome</keyword>
<dbReference type="InterPro" id="IPR036928">
    <property type="entry name" value="AS_sf"/>
</dbReference>
<dbReference type="PANTHER" id="PTHR11895">
    <property type="entry name" value="TRANSAMIDASE"/>
    <property type="match status" value="1"/>
</dbReference>
<accession>A0A563DSM7</accession>
<dbReference type="OrthoDB" id="182039at2"/>
<protein>
    <submittedName>
        <fullName evidence="3">Amidase</fullName>
    </submittedName>
</protein>
<gene>
    <name evidence="3" type="ORF">FGL98_21865</name>
</gene>
<reference evidence="3 4" key="1">
    <citation type="submission" date="2019-05" db="EMBL/GenBank/DDBJ databases">
        <authorList>
            <person name="Lee S.D."/>
        </authorList>
    </citation>
    <scope>NUCLEOTIDE SEQUENCE [LARGE SCALE GENOMIC DNA]</scope>
    <source>
        <strain evidence="3 4">C5-26</strain>
    </source>
</reference>
<comment type="caution">
    <text evidence="3">The sequence shown here is derived from an EMBL/GenBank/DDBJ whole genome shotgun (WGS) entry which is preliminary data.</text>
</comment>
<proteinExistence type="inferred from homology"/>
<comment type="similarity">
    <text evidence="1">Belongs to the amidase family.</text>
</comment>
<reference evidence="3 4" key="2">
    <citation type="submission" date="2019-08" db="EMBL/GenBank/DDBJ databases">
        <title>Jejuicoccus antrihumi gen. nov., sp. nov., a new member of the family Dermacoccaceae isolated from a cave.</title>
        <authorList>
            <person name="Schumann P."/>
            <person name="Kim I.S."/>
        </authorList>
    </citation>
    <scope>NUCLEOTIDE SEQUENCE [LARGE SCALE GENOMIC DNA]</scope>
    <source>
        <strain evidence="3 4">C5-26</strain>
    </source>
</reference>
<dbReference type="Gene3D" id="3.90.1300.10">
    <property type="entry name" value="Amidase signature (AS) domain"/>
    <property type="match status" value="1"/>
</dbReference>
<feature type="domain" description="Amidase" evidence="2">
    <location>
        <begin position="31"/>
        <end position="455"/>
    </location>
</feature>
<dbReference type="Proteomes" id="UP000320244">
    <property type="component" value="Unassembled WGS sequence"/>
</dbReference>
<dbReference type="GO" id="GO:0003824">
    <property type="term" value="F:catalytic activity"/>
    <property type="evidence" value="ECO:0007669"/>
    <property type="project" value="InterPro"/>
</dbReference>
<organism evidence="3 4">
    <name type="scientific">Leekyejoonella antrihumi</name>
    <dbReference type="NCBI Taxonomy" id="1660198"/>
    <lineage>
        <taxon>Bacteria</taxon>
        <taxon>Bacillati</taxon>
        <taxon>Actinomycetota</taxon>
        <taxon>Actinomycetes</taxon>
        <taxon>Micrococcales</taxon>
        <taxon>Dermacoccaceae</taxon>
        <taxon>Leekyejoonella</taxon>
    </lineage>
</organism>
<evidence type="ECO:0000259" key="2">
    <source>
        <dbReference type="Pfam" id="PF01425"/>
    </source>
</evidence>
<dbReference type="InterPro" id="IPR020556">
    <property type="entry name" value="Amidase_CS"/>
</dbReference>
<evidence type="ECO:0000256" key="1">
    <source>
        <dbReference type="ARBA" id="ARBA00009199"/>
    </source>
</evidence>
<dbReference type="SUPFAM" id="SSF75304">
    <property type="entry name" value="Amidase signature (AS) enzymes"/>
    <property type="match status" value="1"/>
</dbReference>
<dbReference type="Pfam" id="PF01425">
    <property type="entry name" value="Amidase"/>
    <property type="match status" value="1"/>
</dbReference>
<dbReference type="AlphaFoldDB" id="A0A563DSM7"/>
<dbReference type="PROSITE" id="PS00571">
    <property type="entry name" value="AMIDASES"/>
    <property type="match status" value="1"/>
</dbReference>
<evidence type="ECO:0000313" key="3">
    <source>
        <dbReference type="EMBL" id="TWP33247.1"/>
    </source>
</evidence>
<dbReference type="EMBL" id="VCQV01000045">
    <property type="protein sequence ID" value="TWP33247.1"/>
    <property type="molecule type" value="Genomic_DNA"/>
</dbReference>
<evidence type="ECO:0000313" key="4">
    <source>
        <dbReference type="Proteomes" id="UP000320244"/>
    </source>
</evidence>
<dbReference type="PANTHER" id="PTHR11895:SF7">
    <property type="entry name" value="GLUTAMYL-TRNA(GLN) AMIDOTRANSFERASE SUBUNIT A, MITOCHONDRIAL"/>
    <property type="match status" value="1"/>
</dbReference>
<dbReference type="InterPro" id="IPR000120">
    <property type="entry name" value="Amidase"/>
</dbReference>
<sequence>MVLLGRVVVMSEQSARQVRDAVASREISAREVAEGVLSRIRAQDDELHSFLTVDEDYALAQADAVDRRLEAGEQPGPLCGVPFSVKDLYDTRGMRTTYGSRVFADRVPDADAVFVERVRRAGGVLIGKTNTPEFGIYIRTVNDLQPETVNPWDPGRTTGGSSGGAAASVAAGFTPIAIGSDGGGSVRIPAALCGLCGLKPSFGSIPQGGGSVGTRRFSAAGPITRFADDAMLLWQVMSGPHGSDPLSQPGYLPPFSTLAQRERTTPRLGWIGDSGVPGAEADVIAAVRAAAERLSDMLDTPLRSPAPSVDAARFAGDFYAIMQADRVSTGGAELMADPIRRELLTDYSRHQFANGAQISGADYSRAVETQTRAQVHLSTLLDEVDVLLTPTLGFVAPRIPSDRSALPEDARRGFVAFTFLANYTGFPAATVACGMVRGLPVGLQLVGRPGSERTLMRLCRDIQEGVFAPPVPARYAAPVS</sequence>
<dbReference type="InterPro" id="IPR023631">
    <property type="entry name" value="Amidase_dom"/>
</dbReference>
<name>A0A563DSM7_9MICO</name>